<protein>
    <submittedName>
        <fullName evidence="1">Uncharacterized protein</fullName>
    </submittedName>
</protein>
<evidence type="ECO:0000313" key="1">
    <source>
        <dbReference type="EMBL" id="CAI9718150.1"/>
    </source>
</evidence>
<organism evidence="1 2">
    <name type="scientific">Octopus vulgaris</name>
    <name type="common">Common octopus</name>
    <dbReference type="NCBI Taxonomy" id="6645"/>
    <lineage>
        <taxon>Eukaryota</taxon>
        <taxon>Metazoa</taxon>
        <taxon>Spiralia</taxon>
        <taxon>Lophotrochozoa</taxon>
        <taxon>Mollusca</taxon>
        <taxon>Cephalopoda</taxon>
        <taxon>Coleoidea</taxon>
        <taxon>Octopodiformes</taxon>
        <taxon>Octopoda</taxon>
        <taxon>Incirrata</taxon>
        <taxon>Octopodidae</taxon>
        <taxon>Octopus</taxon>
    </lineage>
</organism>
<evidence type="ECO:0000313" key="2">
    <source>
        <dbReference type="Proteomes" id="UP001162480"/>
    </source>
</evidence>
<sequence length="102" mass="11995">MSSATPLRFQYTACNITDTNQHNHDELIHNTVWVNVKTGFMQHVKYLEGIDFDFLYEKFVDYQCGGLKICERCKRPCHIPTLTHLLFVTESFPITSFLDKYE</sequence>
<gene>
    <name evidence="1" type="ORF">OCTVUL_1B003012</name>
</gene>
<accession>A0AA36AL18</accession>
<reference evidence="1" key="1">
    <citation type="submission" date="2023-08" db="EMBL/GenBank/DDBJ databases">
        <authorList>
            <person name="Alioto T."/>
            <person name="Alioto T."/>
            <person name="Gomez Garrido J."/>
        </authorList>
    </citation>
    <scope>NUCLEOTIDE SEQUENCE</scope>
</reference>
<keyword evidence="2" id="KW-1185">Reference proteome</keyword>
<proteinExistence type="predicted"/>
<dbReference type="Proteomes" id="UP001162480">
    <property type="component" value="Chromosome 2"/>
</dbReference>
<name>A0AA36AL18_OCTVU</name>
<dbReference type="EMBL" id="OX597815">
    <property type="protein sequence ID" value="CAI9718150.1"/>
    <property type="molecule type" value="Genomic_DNA"/>
</dbReference>
<dbReference type="AlphaFoldDB" id="A0AA36AL18"/>